<keyword evidence="14" id="KW-0413">Isomerase</keyword>
<keyword evidence="4 9" id="KW-0521">NADP</keyword>
<evidence type="ECO:0000256" key="6">
    <source>
        <dbReference type="ARBA" id="ARBA00023211"/>
    </source>
</evidence>
<reference evidence="14 15" key="1">
    <citation type="submission" date="2019-03" db="EMBL/GenBank/DDBJ databases">
        <title>Draft genome sequences of novel Actinobacteria.</title>
        <authorList>
            <person name="Sahin N."/>
            <person name="Ay H."/>
            <person name="Saygin H."/>
        </authorList>
    </citation>
    <scope>NUCLEOTIDE SEQUENCE [LARGE SCALE GENOMIC DNA]</scope>
    <source>
        <strain evidence="14 15">H3C3</strain>
    </source>
</reference>
<keyword evidence="5 9" id="KW-0560">Oxidoreductase</keyword>
<evidence type="ECO:0000256" key="5">
    <source>
        <dbReference type="ARBA" id="ARBA00023002"/>
    </source>
</evidence>
<feature type="domain" description="1-deoxy-D-xylulose 5-phosphate reductoisomerase C-terminal" evidence="12">
    <location>
        <begin position="168"/>
        <end position="257"/>
    </location>
</feature>
<keyword evidence="15" id="KW-1185">Reference proteome</keyword>
<protein>
    <recommendedName>
        <fullName evidence="9">1-deoxy-D-xylulose 5-phosphate reductoisomerase</fullName>
        <shortName evidence="9">DXP reductoisomerase</shortName>
        <ecNumber evidence="9">1.1.1.267</ecNumber>
    </recommendedName>
    <alternativeName>
        <fullName evidence="9">1-deoxyxylulose-5-phosphate reductoisomerase</fullName>
    </alternativeName>
    <alternativeName>
        <fullName evidence="9">2-C-methyl-D-erythritol 4-phosphate synthase</fullName>
    </alternativeName>
</protein>
<dbReference type="EC" id="1.1.1.267" evidence="9"/>
<sequence>MSGTQARRVVVAGSTGSIGTQAIDVIAAHPDRFRAAGLAAGEGNIELLARQTRLLRPDVVAITTTRPDRAAWQFHAALAQALEEAAPPAAPIHPSAAKPQPMLITGPDAAEQAAARPCDLVLNAVAGAAGLPVTLTALERGRLLALANKESLVMGGPLITGLAGPGQIIPVDSEHAAIAHCLPGWTYRDAAALHPVRRLVLTCSGGPFRGYDRDRLAAVTPEQALDHPTWRMGPLNTLNSATLVNKGLEIIEAHLLFGVPLSAIEVVVHPQSVIHSMVEFADGSTLAQASPPDMRLPIAAALAWPERLCGIAPAIDWGRSHTWTLQPLDERAFPTVRLARRAAGAGGTYAAVYNAAAEQATSLFLNGTITFPAIGDLIADVMSSSSHPGGTGITLEHVQAADTWARARTRQLARDTSAPARVTRAQATNPHPTAEGWTGPTAVTTGNGASSRPTPQTAAGADT</sequence>
<dbReference type="HAMAP" id="MF_00183">
    <property type="entry name" value="DXP_reductoisom"/>
    <property type="match status" value="1"/>
</dbReference>
<feature type="binding site" evidence="9">
    <location>
        <position position="233"/>
    </location>
    <ligand>
        <name>NADPH</name>
        <dbReference type="ChEBI" id="CHEBI:57783"/>
    </ligand>
</feature>
<dbReference type="Gene3D" id="1.10.1740.10">
    <property type="match status" value="1"/>
</dbReference>
<dbReference type="EMBL" id="SMKU01000101">
    <property type="protein sequence ID" value="TDD84477.1"/>
    <property type="molecule type" value="Genomic_DNA"/>
</dbReference>
<dbReference type="PANTHER" id="PTHR30525">
    <property type="entry name" value="1-DEOXY-D-XYLULOSE 5-PHOSPHATE REDUCTOISOMERASE"/>
    <property type="match status" value="1"/>
</dbReference>
<dbReference type="GO" id="GO:0030145">
    <property type="term" value="F:manganese ion binding"/>
    <property type="evidence" value="ECO:0007669"/>
    <property type="project" value="TreeGrafter"/>
</dbReference>
<feature type="domain" description="DXP reductoisomerase C-terminal" evidence="13">
    <location>
        <begin position="290"/>
        <end position="407"/>
    </location>
</feature>
<dbReference type="Proteomes" id="UP000294513">
    <property type="component" value="Unassembled WGS sequence"/>
</dbReference>
<evidence type="ECO:0000259" key="11">
    <source>
        <dbReference type="Pfam" id="PF02670"/>
    </source>
</evidence>
<name>A0A4V2YW90_9ACTN</name>
<feature type="binding site" evidence="9">
    <location>
        <position position="174"/>
    </location>
    <ligand>
        <name>1-deoxy-D-xylulose 5-phosphate</name>
        <dbReference type="ChEBI" id="CHEBI:57792"/>
    </ligand>
</feature>
<dbReference type="InterPro" id="IPR013644">
    <property type="entry name" value="DXP_reductoisomerase_C"/>
</dbReference>
<dbReference type="InterPro" id="IPR013512">
    <property type="entry name" value="DXP_reductoisomerase_N"/>
</dbReference>
<gene>
    <name evidence="9" type="primary">dxr</name>
    <name evidence="14" type="ORF">E1298_19860</name>
</gene>
<evidence type="ECO:0000256" key="4">
    <source>
        <dbReference type="ARBA" id="ARBA00022857"/>
    </source>
</evidence>
<evidence type="ECO:0000259" key="12">
    <source>
        <dbReference type="Pfam" id="PF08436"/>
    </source>
</evidence>
<feature type="binding site" evidence="9">
    <location>
        <position position="44"/>
    </location>
    <ligand>
        <name>NADPH</name>
        <dbReference type="ChEBI" id="CHEBI:57783"/>
    </ligand>
</feature>
<feature type="binding site" evidence="9">
    <location>
        <position position="17"/>
    </location>
    <ligand>
        <name>NADPH</name>
        <dbReference type="ChEBI" id="CHEBI:57783"/>
    </ligand>
</feature>
<dbReference type="GO" id="GO:0051484">
    <property type="term" value="P:isopentenyl diphosphate biosynthetic process, methylerythritol 4-phosphate pathway involved in terpenoid biosynthetic process"/>
    <property type="evidence" value="ECO:0007669"/>
    <property type="project" value="TreeGrafter"/>
</dbReference>
<dbReference type="PIRSF" id="PIRSF006205">
    <property type="entry name" value="Dxp_reductismrs"/>
    <property type="match status" value="1"/>
</dbReference>
<evidence type="ECO:0000256" key="7">
    <source>
        <dbReference type="ARBA" id="ARBA00023229"/>
    </source>
</evidence>
<feature type="binding site" evidence="9">
    <location>
        <position position="240"/>
    </location>
    <ligand>
        <name>1-deoxy-D-xylulose 5-phosphate</name>
        <dbReference type="ChEBI" id="CHEBI:57792"/>
    </ligand>
</feature>
<feature type="binding site" evidence="9">
    <location>
        <position position="249"/>
    </location>
    <ligand>
        <name>1-deoxy-D-xylulose 5-phosphate</name>
        <dbReference type="ChEBI" id="CHEBI:57792"/>
    </ligand>
</feature>
<dbReference type="Pfam" id="PF13288">
    <property type="entry name" value="DXPR_C"/>
    <property type="match status" value="1"/>
</dbReference>
<comment type="function">
    <text evidence="9">Catalyzes the NADPH-dependent rearrangement and reduction of 1-deoxy-D-xylulose-5-phosphate (DXP) to 2-C-methyl-D-erythritol 4-phosphate (MEP).</text>
</comment>
<evidence type="ECO:0000259" key="13">
    <source>
        <dbReference type="Pfam" id="PF13288"/>
    </source>
</evidence>
<feature type="binding site" evidence="9">
    <location>
        <position position="245"/>
    </location>
    <ligand>
        <name>1-deoxy-D-xylulose 5-phosphate</name>
        <dbReference type="ChEBI" id="CHEBI:57792"/>
    </ligand>
</feature>
<dbReference type="NCBIfam" id="TIGR00243">
    <property type="entry name" value="Dxr"/>
    <property type="match status" value="1"/>
</dbReference>
<comment type="cofactor">
    <cofactor evidence="9">
        <name>Mg(2+)</name>
        <dbReference type="ChEBI" id="CHEBI:18420"/>
    </cofactor>
    <cofactor evidence="9">
        <name>Mn(2+)</name>
        <dbReference type="ChEBI" id="CHEBI:29035"/>
    </cofactor>
</comment>
<accession>A0A4V2YW90</accession>
<keyword evidence="7 9" id="KW-0414">Isoprene biosynthesis</keyword>
<comment type="pathway">
    <text evidence="1 9">Isoprenoid biosynthesis; isopentenyl diphosphate biosynthesis via DXP pathway; isopentenyl diphosphate from 1-deoxy-D-xylulose 5-phosphate: step 1/6.</text>
</comment>
<feature type="binding site" evidence="9">
    <location>
        <position position="16"/>
    </location>
    <ligand>
        <name>NADPH</name>
        <dbReference type="ChEBI" id="CHEBI:57783"/>
    </ligand>
</feature>
<feature type="binding site" evidence="9">
    <location>
        <position position="149"/>
    </location>
    <ligand>
        <name>1-deoxy-D-xylulose 5-phosphate</name>
        <dbReference type="ChEBI" id="CHEBI:57792"/>
    </ligand>
</feature>
<feature type="binding site" evidence="9">
    <location>
        <position position="174"/>
    </location>
    <ligand>
        <name>Mn(2+)</name>
        <dbReference type="ChEBI" id="CHEBI:29035"/>
    </ligand>
</feature>
<evidence type="ECO:0000256" key="10">
    <source>
        <dbReference type="SAM" id="MobiDB-lite"/>
    </source>
</evidence>
<feature type="binding site" evidence="9">
    <location>
        <position position="15"/>
    </location>
    <ligand>
        <name>NADPH</name>
        <dbReference type="ChEBI" id="CHEBI:57783"/>
    </ligand>
</feature>
<feature type="binding site" evidence="9">
    <location>
        <position position="150"/>
    </location>
    <ligand>
        <name>NADPH</name>
        <dbReference type="ChEBI" id="CHEBI:57783"/>
    </ligand>
</feature>
<feature type="compositionally biased region" description="Polar residues" evidence="10">
    <location>
        <begin position="441"/>
        <end position="457"/>
    </location>
</feature>
<keyword evidence="3 9" id="KW-0479">Metal-binding</keyword>
<keyword evidence="6 9" id="KW-0464">Manganese</keyword>
<proteinExistence type="inferred from homology"/>
<dbReference type="InterPro" id="IPR036169">
    <property type="entry name" value="DXPR_C_sf"/>
</dbReference>
<feature type="binding site" evidence="9">
    <location>
        <position position="18"/>
    </location>
    <ligand>
        <name>NADPH</name>
        <dbReference type="ChEBI" id="CHEBI:57783"/>
    </ligand>
</feature>
<dbReference type="GO" id="GO:0030604">
    <property type="term" value="F:1-deoxy-D-xylulose-5-phosphate reductoisomerase activity"/>
    <property type="evidence" value="ECO:0007669"/>
    <property type="project" value="UniProtKB-UniRule"/>
</dbReference>
<dbReference type="Pfam" id="PF08436">
    <property type="entry name" value="DXP_redisom_C"/>
    <property type="match status" value="1"/>
</dbReference>
<evidence type="ECO:0000313" key="14">
    <source>
        <dbReference type="EMBL" id="TDD84477.1"/>
    </source>
</evidence>
<feature type="binding site" evidence="9">
    <location>
        <position position="246"/>
    </location>
    <ligand>
        <name>1-deoxy-D-xylulose 5-phosphate</name>
        <dbReference type="ChEBI" id="CHEBI:57792"/>
    </ligand>
</feature>
<dbReference type="GO" id="GO:0016853">
    <property type="term" value="F:isomerase activity"/>
    <property type="evidence" value="ECO:0007669"/>
    <property type="project" value="UniProtKB-KW"/>
</dbReference>
<feature type="binding site" evidence="9">
    <location>
        <position position="172"/>
    </location>
    <ligand>
        <name>Mn(2+)</name>
        <dbReference type="ChEBI" id="CHEBI:29035"/>
    </ligand>
</feature>
<dbReference type="OrthoDB" id="9806546at2"/>
<dbReference type="UniPathway" id="UPA00056">
    <property type="reaction ID" value="UER00092"/>
</dbReference>
<evidence type="ECO:0000256" key="8">
    <source>
        <dbReference type="ARBA" id="ARBA00048543"/>
    </source>
</evidence>
<comment type="similarity">
    <text evidence="2 9">Belongs to the DXR family.</text>
</comment>
<dbReference type="SUPFAM" id="SSF55347">
    <property type="entry name" value="Glyceraldehyde-3-phosphate dehydrogenase-like, C-terminal domain"/>
    <property type="match status" value="1"/>
</dbReference>
<dbReference type="GO" id="GO:0070402">
    <property type="term" value="F:NADPH binding"/>
    <property type="evidence" value="ECO:0007669"/>
    <property type="project" value="InterPro"/>
</dbReference>
<evidence type="ECO:0000256" key="2">
    <source>
        <dbReference type="ARBA" id="ARBA00006825"/>
    </source>
</evidence>
<dbReference type="InterPro" id="IPR026877">
    <property type="entry name" value="DXPR_C"/>
</dbReference>
<evidence type="ECO:0000256" key="1">
    <source>
        <dbReference type="ARBA" id="ARBA00005094"/>
    </source>
</evidence>
<feature type="binding site" evidence="9">
    <location>
        <position position="41"/>
    </location>
    <ligand>
        <name>NADPH</name>
        <dbReference type="ChEBI" id="CHEBI:57783"/>
    </ligand>
</feature>
<feature type="binding site" evidence="9">
    <location>
        <position position="148"/>
    </location>
    <ligand>
        <name>NADPH</name>
        <dbReference type="ChEBI" id="CHEBI:57783"/>
    </ligand>
</feature>
<feature type="domain" description="1-deoxy-D-xylulose 5-phosphate reductoisomerase N-terminal" evidence="11">
    <location>
        <begin position="9"/>
        <end position="156"/>
    </location>
</feature>
<evidence type="ECO:0000256" key="3">
    <source>
        <dbReference type="ARBA" id="ARBA00022723"/>
    </source>
</evidence>
<dbReference type="InterPro" id="IPR036291">
    <property type="entry name" value="NAD(P)-bd_dom_sf"/>
</dbReference>
<comment type="caution">
    <text evidence="9">Lacks conserved residue(s) required for the propagation of feature annotation.</text>
</comment>
<feature type="binding site" evidence="9">
    <location>
        <position position="249"/>
    </location>
    <ligand>
        <name>Mn(2+)</name>
        <dbReference type="ChEBI" id="CHEBI:29035"/>
    </ligand>
</feature>
<keyword evidence="9" id="KW-0460">Magnesium</keyword>
<evidence type="ECO:0000313" key="15">
    <source>
        <dbReference type="Proteomes" id="UP000294513"/>
    </source>
</evidence>
<comment type="catalytic activity">
    <reaction evidence="8">
        <text>2-C-methyl-D-erythritol 4-phosphate + NADP(+) = 1-deoxy-D-xylulose 5-phosphate + NADPH + H(+)</text>
        <dbReference type="Rhea" id="RHEA:13717"/>
        <dbReference type="ChEBI" id="CHEBI:15378"/>
        <dbReference type="ChEBI" id="CHEBI:57783"/>
        <dbReference type="ChEBI" id="CHEBI:57792"/>
        <dbReference type="ChEBI" id="CHEBI:58262"/>
        <dbReference type="ChEBI" id="CHEBI:58349"/>
        <dbReference type="EC" id="1.1.1.267"/>
    </reaction>
    <physiologicalReaction direction="right-to-left" evidence="8">
        <dbReference type="Rhea" id="RHEA:13719"/>
    </physiologicalReaction>
</comment>
<feature type="region of interest" description="Disordered" evidence="10">
    <location>
        <begin position="412"/>
        <end position="463"/>
    </location>
</feature>
<feature type="binding site" evidence="9">
    <location>
        <position position="204"/>
    </location>
    <ligand>
        <name>1-deoxy-D-xylulose 5-phosphate</name>
        <dbReference type="ChEBI" id="CHEBI:57792"/>
    </ligand>
</feature>
<evidence type="ECO:0000256" key="9">
    <source>
        <dbReference type="HAMAP-Rule" id="MF_00183"/>
    </source>
</evidence>
<dbReference type="InterPro" id="IPR003821">
    <property type="entry name" value="DXP_reductoisomerase"/>
</dbReference>
<dbReference type="Pfam" id="PF02670">
    <property type="entry name" value="DXP_reductoisom"/>
    <property type="match status" value="1"/>
</dbReference>
<dbReference type="AlphaFoldDB" id="A0A4V2YW90"/>
<feature type="binding site" evidence="9">
    <location>
        <position position="227"/>
    </location>
    <ligand>
        <name>1-deoxy-D-xylulose 5-phosphate</name>
        <dbReference type="ChEBI" id="CHEBI:57792"/>
    </ligand>
</feature>
<comment type="caution">
    <text evidence="14">The sequence shown here is derived from an EMBL/GenBank/DDBJ whole genome shotgun (WGS) entry which is preliminary data.</text>
</comment>
<dbReference type="Gene3D" id="3.40.50.720">
    <property type="entry name" value="NAD(P)-binding Rossmann-like Domain"/>
    <property type="match status" value="1"/>
</dbReference>
<feature type="binding site" evidence="9">
    <location>
        <position position="173"/>
    </location>
    <ligand>
        <name>1-deoxy-D-xylulose 5-phosphate</name>
        <dbReference type="ChEBI" id="CHEBI:57792"/>
    </ligand>
</feature>
<dbReference type="PANTHER" id="PTHR30525:SF0">
    <property type="entry name" value="1-DEOXY-D-XYLULOSE 5-PHOSPHATE REDUCTOISOMERASE, CHLOROPLASTIC"/>
    <property type="match status" value="1"/>
</dbReference>
<organism evidence="14 15">
    <name type="scientific">Actinomadura rubrisoli</name>
    <dbReference type="NCBI Taxonomy" id="2530368"/>
    <lineage>
        <taxon>Bacteria</taxon>
        <taxon>Bacillati</taxon>
        <taxon>Actinomycetota</taxon>
        <taxon>Actinomycetes</taxon>
        <taxon>Streptosporangiales</taxon>
        <taxon>Thermomonosporaceae</taxon>
        <taxon>Actinomadura</taxon>
    </lineage>
</organism>
<dbReference type="SUPFAM" id="SSF69055">
    <property type="entry name" value="1-deoxy-D-xylulose-5-phosphate reductoisomerase, C-terminal domain"/>
    <property type="match status" value="1"/>
</dbReference>
<dbReference type="SUPFAM" id="SSF51735">
    <property type="entry name" value="NAD(P)-binding Rossmann-fold domains"/>
    <property type="match status" value="1"/>
</dbReference>
<dbReference type="RefSeq" id="WP_131895372.1">
    <property type="nucleotide sequence ID" value="NZ_SMKU01000101.1"/>
</dbReference>